<evidence type="ECO:0000313" key="3">
    <source>
        <dbReference type="Proteomes" id="UP001151760"/>
    </source>
</evidence>
<dbReference type="Proteomes" id="UP001151760">
    <property type="component" value="Unassembled WGS sequence"/>
</dbReference>
<proteinExistence type="predicted"/>
<accession>A0ABQ5DR98</accession>
<name>A0ABQ5DR98_9ASTR</name>
<keyword evidence="3" id="KW-1185">Reference proteome</keyword>
<reference evidence="2" key="1">
    <citation type="journal article" date="2022" name="Int. J. Mol. Sci.">
        <title>Draft Genome of Tanacetum Coccineum: Genomic Comparison of Closely Related Tanacetum-Family Plants.</title>
        <authorList>
            <person name="Yamashiro T."/>
            <person name="Shiraishi A."/>
            <person name="Nakayama K."/>
            <person name="Satake H."/>
        </authorList>
    </citation>
    <scope>NUCLEOTIDE SEQUENCE</scope>
</reference>
<organism evidence="2 3">
    <name type="scientific">Tanacetum coccineum</name>
    <dbReference type="NCBI Taxonomy" id="301880"/>
    <lineage>
        <taxon>Eukaryota</taxon>
        <taxon>Viridiplantae</taxon>
        <taxon>Streptophyta</taxon>
        <taxon>Embryophyta</taxon>
        <taxon>Tracheophyta</taxon>
        <taxon>Spermatophyta</taxon>
        <taxon>Magnoliopsida</taxon>
        <taxon>eudicotyledons</taxon>
        <taxon>Gunneridae</taxon>
        <taxon>Pentapetalae</taxon>
        <taxon>asterids</taxon>
        <taxon>campanulids</taxon>
        <taxon>Asterales</taxon>
        <taxon>Asteraceae</taxon>
        <taxon>Asteroideae</taxon>
        <taxon>Anthemideae</taxon>
        <taxon>Anthemidinae</taxon>
        <taxon>Tanacetum</taxon>
    </lineage>
</organism>
<sequence>MKGNQRAQPGNSSLTPPDNQPRNLTSERQIAARRLLSNCLPTAFGLVDDVQPISVNFESCHVEKNVRLGICAPVDYISIGGFEYPPAYSDNLEI</sequence>
<evidence type="ECO:0000313" key="2">
    <source>
        <dbReference type="EMBL" id="GJT41545.1"/>
    </source>
</evidence>
<protein>
    <submittedName>
        <fullName evidence="2">Uncharacterized protein</fullName>
    </submittedName>
</protein>
<dbReference type="EMBL" id="BQNB010015571">
    <property type="protein sequence ID" value="GJT41545.1"/>
    <property type="molecule type" value="Genomic_DNA"/>
</dbReference>
<gene>
    <name evidence="2" type="ORF">Tco_0941410</name>
</gene>
<reference evidence="2" key="2">
    <citation type="submission" date="2022-01" db="EMBL/GenBank/DDBJ databases">
        <authorList>
            <person name="Yamashiro T."/>
            <person name="Shiraishi A."/>
            <person name="Satake H."/>
            <person name="Nakayama K."/>
        </authorList>
    </citation>
    <scope>NUCLEOTIDE SEQUENCE</scope>
</reference>
<comment type="caution">
    <text evidence="2">The sequence shown here is derived from an EMBL/GenBank/DDBJ whole genome shotgun (WGS) entry which is preliminary data.</text>
</comment>
<feature type="region of interest" description="Disordered" evidence="1">
    <location>
        <begin position="1"/>
        <end position="25"/>
    </location>
</feature>
<evidence type="ECO:0000256" key="1">
    <source>
        <dbReference type="SAM" id="MobiDB-lite"/>
    </source>
</evidence>